<protein>
    <recommendedName>
        <fullName evidence="4">DUF4271 domain-containing protein</fullName>
    </recommendedName>
</protein>
<dbReference type="InterPro" id="IPR025367">
    <property type="entry name" value="DUF4271"/>
</dbReference>
<dbReference type="AlphaFoldDB" id="A0A1I0N116"/>
<evidence type="ECO:0000256" key="1">
    <source>
        <dbReference type="SAM" id="Phobius"/>
    </source>
</evidence>
<accession>A0A1I0N116</accession>
<gene>
    <name evidence="2" type="ORF">SAMN05216290_0845</name>
</gene>
<dbReference type="STRING" id="1267423.SAMN05216290_0845"/>
<keyword evidence="1" id="KW-1133">Transmembrane helix</keyword>
<keyword evidence="1" id="KW-0472">Membrane</keyword>
<keyword evidence="3" id="KW-1185">Reference proteome</keyword>
<dbReference type="Proteomes" id="UP000199437">
    <property type="component" value="Unassembled WGS sequence"/>
</dbReference>
<reference evidence="3" key="1">
    <citation type="submission" date="2016-10" db="EMBL/GenBank/DDBJ databases">
        <authorList>
            <person name="Varghese N."/>
            <person name="Submissions S."/>
        </authorList>
    </citation>
    <scope>NUCLEOTIDE SEQUENCE [LARGE SCALE GENOMIC DNA]</scope>
    <source>
        <strain evidence="3">CGMCC 1.12402</strain>
    </source>
</reference>
<keyword evidence="1" id="KW-0812">Transmembrane</keyword>
<feature type="transmembrane region" description="Helical" evidence="1">
    <location>
        <begin position="203"/>
        <end position="228"/>
    </location>
</feature>
<feature type="transmembrane region" description="Helical" evidence="1">
    <location>
        <begin position="6"/>
        <end position="26"/>
    </location>
</feature>
<feature type="transmembrane region" description="Helical" evidence="1">
    <location>
        <begin position="174"/>
        <end position="191"/>
    </location>
</feature>
<feature type="transmembrane region" description="Helical" evidence="1">
    <location>
        <begin position="64"/>
        <end position="85"/>
    </location>
</feature>
<sequence length="229" mass="26217">MEITGLSVRSALIIVSVTLFMCYAAVRMLFPKMFYGVYSAADFFSLRQKDEFTSGIKLLSTENVVFTFLLAGTLSFLTLVLLNGYGQFLGVDTTTLPQTWGTMMLWWLAGILVFSLLFILKFVFIWLFGWLFDFPAFVSRHYHEYQSMSQYFYLLFAVAVSVSLYSQFYFAESLLYVLALILCAFGFYRLINLYIKLYAAGGFSMLFIFSYLCSTELIPLAITIGILLK</sequence>
<dbReference type="EMBL" id="FOIR01000001">
    <property type="protein sequence ID" value="SEV94609.1"/>
    <property type="molecule type" value="Genomic_DNA"/>
</dbReference>
<organism evidence="2 3">
    <name type="scientific">Roseivirga pacifica</name>
    <dbReference type="NCBI Taxonomy" id="1267423"/>
    <lineage>
        <taxon>Bacteria</taxon>
        <taxon>Pseudomonadati</taxon>
        <taxon>Bacteroidota</taxon>
        <taxon>Cytophagia</taxon>
        <taxon>Cytophagales</taxon>
        <taxon>Roseivirgaceae</taxon>
        <taxon>Roseivirga</taxon>
    </lineage>
</organism>
<feature type="transmembrane region" description="Helical" evidence="1">
    <location>
        <begin position="151"/>
        <end position="168"/>
    </location>
</feature>
<dbReference type="OrthoDB" id="975088at2"/>
<dbReference type="Pfam" id="PF14093">
    <property type="entry name" value="DUF4271"/>
    <property type="match status" value="1"/>
</dbReference>
<evidence type="ECO:0000313" key="3">
    <source>
        <dbReference type="Proteomes" id="UP000199437"/>
    </source>
</evidence>
<name>A0A1I0N116_9BACT</name>
<proteinExistence type="predicted"/>
<evidence type="ECO:0000313" key="2">
    <source>
        <dbReference type="EMBL" id="SEV94609.1"/>
    </source>
</evidence>
<dbReference type="RefSeq" id="WP_090257173.1">
    <property type="nucleotide sequence ID" value="NZ_FOIR01000001.1"/>
</dbReference>
<evidence type="ECO:0008006" key="4">
    <source>
        <dbReference type="Google" id="ProtNLM"/>
    </source>
</evidence>
<feature type="transmembrane region" description="Helical" evidence="1">
    <location>
        <begin position="105"/>
        <end position="131"/>
    </location>
</feature>
<dbReference type="GeneID" id="99985583"/>